<reference evidence="4" key="1">
    <citation type="submission" date="2016-06" db="UniProtKB">
        <authorList>
            <consortium name="WormBaseParasite"/>
        </authorList>
    </citation>
    <scope>IDENTIFICATION</scope>
</reference>
<protein>
    <submittedName>
        <fullName evidence="4">LZTR1</fullName>
    </submittedName>
</protein>
<reference evidence="2 3" key="2">
    <citation type="submission" date="2018-11" db="EMBL/GenBank/DDBJ databases">
        <authorList>
            <consortium name="Pathogen Informatics"/>
        </authorList>
    </citation>
    <scope>NUCLEOTIDE SEQUENCE [LARGE SCALE GENOMIC DNA]</scope>
</reference>
<evidence type="ECO:0000313" key="4">
    <source>
        <dbReference type="WBParaSite" id="SBAD_0000554201-mRNA-1"/>
    </source>
</evidence>
<organism evidence="4">
    <name type="scientific">Soboliphyme baturini</name>
    <dbReference type="NCBI Taxonomy" id="241478"/>
    <lineage>
        <taxon>Eukaryota</taxon>
        <taxon>Metazoa</taxon>
        <taxon>Ecdysozoa</taxon>
        <taxon>Nematoda</taxon>
        <taxon>Enoplea</taxon>
        <taxon>Dorylaimia</taxon>
        <taxon>Dioctophymatida</taxon>
        <taxon>Dioctophymatoidea</taxon>
        <taxon>Soboliphymatidae</taxon>
        <taxon>Soboliphyme</taxon>
    </lineage>
</organism>
<dbReference type="AlphaFoldDB" id="A0A183INX9"/>
<keyword evidence="3" id="KW-1185">Reference proteome</keyword>
<dbReference type="OrthoDB" id="2499658at2759"/>
<proteinExistence type="predicted"/>
<keyword evidence="1" id="KW-0175">Coiled coil</keyword>
<evidence type="ECO:0000313" key="2">
    <source>
        <dbReference type="EMBL" id="VDP06924.1"/>
    </source>
</evidence>
<feature type="coiled-coil region" evidence="1">
    <location>
        <begin position="18"/>
        <end position="73"/>
    </location>
</feature>
<dbReference type="Proteomes" id="UP000270296">
    <property type="component" value="Unassembled WGS sequence"/>
</dbReference>
<name>A0A183INX9_9BILA</name>
<dbReference type="EMBL" id="UZAM01008915">
    <property type="protein sequence ID" value="VDP06924.1"/>
    <property type="molecule type" value="Genomic_DNA"/>
</dbReference>
<evidence type="ECO:0000313" key="3">
    <source>
        <dbReference type="Proteomes" id="UP000270296"/>
    </source>
</evidence>
<dbReference type="WBParaSite" id="SBAD_0000554201-mRNA-1">
    <property type="protein sequence ID" value="SBAD_0000554201-mRNA-1"/>
    <property type="gene ID" value="SBAD_0000554201"/>
</dbReference>
<dbReference type="SUPFAM" id="SSF57997">
    <property type="entry name" value="Tropomyosin"/>
    <property type="match status" value="1"/>
</dbReference>
<sequence length="111" mass="12947">MDINRCSSTEFSGCQFKLQASQKRIEMLENKVQRLQGELTMERDSKCLLEMEILKLKEVNKTLQEECRAAKSELKQFTQWFFNTLENPVSQTTEYTVTPTQDPAFDDIQSV</sequence>
<accession>A0A183INX9</accession>
<gene>
    <name evidence="2" type="ORF">SBAD_LOCUS5326</name>
</gene>
<evidence type="ECO:0000256" key="1">
    <source>
        <dbReference type="SAM" id="Coils"/>
    </source>
</evidence>